<dbReference type="AlphaFoldDB" id="A0A9P7ZDA2"/>
<feature type="region of interest" description="Disordered" evidence="1">
    <location>
        <begin position="320"/>
        <end position="345"/>
    </location>
</feature>
<comment type="caution">
    <text evidence="2">The sequence shown here is derived from an EMBL/GenBank/DDBJ whole genome shotgun (WGS) entry which is preliminary data.</text>
</comment>
<dbReference type="RefSeq" id="XP_046113364.1">
    <property type="nucleotide sequence ID" value="XM_046262564.1"/>
</dbReference>
<protein>
    <submittedName>
        <fullName evidence="2">Uncharacterized protein</fullName>
    </submittedName>
</protein>
<evidence type="ECO:0000313" key="3">
    <source>
        <dbReference type="Proteomes" id="UP000887229"/>
    </source>
</evidence>
<feature type="region of interest" description="Disordered" evidence="1">
    <location>
        <begin position="171"/>
        <end position="223"/>
    </location>
</feature>
<organism evidence="2 3">
    <name type="scientific">Emericellopsis atlantica</name>
    <dbReference type="NCBI Taxonomy" id="2614577"/>
    <lineage>
        <taxon>Eukaryota</taxon>
        <taxon>Fungi</taxon>
        <taxon>Dikarya</taxon>
        <taxon>Ascomycota</taxon>
        <taxon>Pezizomycotina</taxon>
        <taxon>Sordariomycetes</taxon>
        <taxon>Hypocreomycetidae</taxon>
        <taxon>Hypocreales</taxon>
        <taxon>Bionectriaceae</taxon>
        <taxon>Emericellopsis</taxon>
    </lineage>
</organism>
<dbReference type="GeneID" id="70293467"/>
<keyword evidence="3" id="KW-1185">Reference proteome</keyword>
<name>A0A9P7ZDA2_9HYPO</name>
<dbReference type="Proteomes" id="UP000887229">
    <property type="component" value="Unassembled WGS sequence"/>
</dbReference>
<proteinExistence type="predicted"/>
<evidence type="ECO:0000313" key="2">
    <source>
        <dbReference type="EMBL" id="KAG9249440.1"/>
    </source>
</evidence>
<reference evidence="2" key="1">
    <citation type="journal article" date="2021" name="IMA Fungus">
        <title>Genomic characterization of three marine fungi, including Emericellopsis atlantica sp. nov. with signatures of a generalist lifestyle and marine biomass degradation.</title>
        <authorList>
            <person name="Hagestad O.C."/>
            <person name="Hou L."/>
            <person name="Andersen J.H."/>
            <person name="Hansen E.H."/>
            <person name="Altermark B."/>
            <person name="Li C."/>
            <person name="Kuhnert E."/>
            <person name="Cox R.J."/>
            <person name="Crous P.W."/>
            <person name="Spatafora J.W."/>
            <person name="Lail K."/>
            <person name="Amirebrahimi M."/>
            <person name="Lipzen A."/>
            <person name="Pangilinan J."/>
            <person name="Andreopoulos W."/>
            <person name="Hayes R.D."/>
            <person name="Ng V."/>
            <person name="Grigoriev I.V."/>
            <person name="Jackson S.A."/>
            <person name="Sutton T.D.S."/>
            <person name="Dobson A.D.W."/>
            <person name="Rama T."/>
        </authorList>
    </citation>
    <scope>NUCLEOTIDE SEQUENCE</scope>
    <source>
        <strain evidence="2">TS7</strain>
    </source>
</reference>
<sequence length="383" mass="41469">MCDGTLLPTAQNDSSIDAQRALRSRAIDRSKRAVFASKDALHYRYEGQKFSDVNFLTLIDLFVALSGPQLSIVAKIPEVIQPRSSPRAIFEDGWLRLYRDGWNADPVLAALVLIGLPTQLIFDYTIIPTKVEAAHWVLKSALDALELPPLEVIKACGEHVTWVKEALCKPHSAATQPSPTTRSSHNTHRDQRCPEKRPLSGMDSQGDVENPETPTPVQKRHHASVTCGGFVDGHARRNMVIQANPSDSGTGCGITSTSQSLPSSIFASNLDTLFTSRTLEPNINPAVLQPIEIEASDRITDILPPHEPGQEGDIPLANQANANEKQPPRPTHGDSEIKTKSIVAPSGTTSITSLVTWTEVPGASGASSILDVSRTFESSSPEL</sequence>
<evidence type="ECO:0000256" key="1">
    <source>
        <dbReference type="SAM" id="MobiDB-lite"/>
    </source>
</evidence>
<dbReference type="EMBL" id="MU251309">
    <property type="protein sequence ID" value="KAG9249440.1"/>
    <property type="molecule type" value="Genomic_DNA"/>
</dbReference>
<gene>
    <name evidence="2" type="ORF">F5Z01DRAFT_641184</name>
</gene>
<accession>A0A9P7ZDA2</accession>
<feature type="compositionally biased region" description="Polar residues" evidence="1">
    <location>
        <begin position="173"/>
        <end position="184"/>
    </location>
</feature>
<feature type="compositionally biased region" description="Basic and acidic residues" evidence="1">
    <location>
        <begin position="187"/>
        <end position="198"/>
    </location>
</feature>